<feature type="region of interest" description="Disordered" evidence="1">
    <location>
        <begin position="1"/>
        <end position="21"/>
    </location>
</feature>
<evidence type="ECO:0000313" key="3">
    <source>
        <dbReference type="EMBL" id="MDK2127109.1"/>
    </source>
</evidence>
<dbReference type="Proteomes" id="UP001172778">
    <property type="component" value="Unassembled WGS sequence"/>
</dbReference>
<name>A0ABT7E4B4_9NEIS</name>
<protein>
    <submittedName>
        <fullName evidence="3">DUF6531 domain-containing protein</fullName>
    </submittedName>
</protein>
<reference evidence="3" key="1">
    <citation type="submission" date="2023-03" db="EMBL/GenBank/DDBJ databases">
        <title>Chitinimonas shenzhenensis gen. nov., sp. nov., a novel member of family Burkholderiaceae isolated from activated sludge collected in Shen Zhen, China.</title>
        <authorList>
            <person name="Wang X."/>
        </authorList>
    </citation>
    <scope>NUCLEOTIDE SEQUENCE</scope>
    <source>
        <strain evidence="3">DQS-5</strain>
    </source>
</reference>
<dbReference type="Pfam" id="PF20148">
    <property type="entry name" value="DUF6531"/>
    <property type="match status" value="1"/>
</dbReference>
<evidence type="ECO:0000256" key="1">
    <source>
        <dbReference type="SAM" id="MobiDB-lite"/>
    </source>
</evidence>
<proteinExistence type="predicted"/>
<dbReference type="InterPro" id="IPR045351">
    <property type="entry name" value="DUF6531"/>
</dbReference>
<organism evidence="3 4">
    <name type="scientific">Parachitinimonas caeni</name>
    <dbReference type="NCBI Taxonomy" id="3031301"/>
    <lineage>
        <taxon>Bacteria</taxon>
        <taxon>Pseudomonadati</taxon>
        <taxon>Pseudomonadota</taxon>
        <taxon>Betaproteobacteria</taxon>
        <taxon>Neisseriales</taxon>
        <taxon>Chitinibacteraceae</taxon>
        <taxon>Parachitinimonas</taxon>
    </lineage>
</organism>
<accession>A0ABT7E4B4</accession>
<feature type="domain" description="DUF6531" evidence="2">
    <location>
        <begin position="25"/>
        <end position="102"/>
    </location>
</feature>
<sequence>GSAVPQIGAGQQSGVQGQGGDNVAVNVANGNLVLQRRDELLIGRGMDASLLRTYNSQARFSDDNGDAWWLSGYRRLQNLSGNLNSAGSQIERVSADGSVQRFSFIGNGYRSTDGDGAHDTLRYDAGSNSWTYTDGNTQSTESYAAFGSGYRLVSSSDSNGNRVSFSYNNDLLSRVSTANGDAIEFSYTGRNLTSERVIKAGGGSSTRTLYSYDEYNRLKQVTVDLSPDDNSTADGKVYQTTYRYDGSSNRLAGIDQTDGSK</sequence>
<feature type="non-terminal residue" evidence="3">
    <location>
        <position position="261"/>
    </location>
</feature>
<keyword evidence="4" id="KW-1185">Reference proteome</keyword>
<evidence type="ECO:0000313" key="4">
    <source>
        <dbReference type="Proteomes" id="UP001172778"/>
    </source>
</evidence>
<dbReference type="Gene3D" id="2.180.10.10">
    <property type="entry name" value="RHS repeat-associated core"/>
    <property type="match status" value="1"/>
</dbReference>
<comment type="caution">
    <text evidence="3">The sequence shown here is derived from an EMBL/GenBank/DDBJ whole genome shotgun (WGS) entry which is preliminary data.</text>
</comment>
<dbReference type="RefSeq" id="WP_284103418.1">
    <property type="nucleotide sequence ID" value="NZ_JARRAF010000145.1"/>
</dbReference>
<evidence type="ECO:0000259" key="2">
    <source>
        <dbReference type="Pfam" id="PF20148"/>
    </source>
</evidence>
<feature type="non-terminal residue" evidence="3">
    <location>
        <position position="1"/>
    </location>
</feature>
<dbReference type="EMBL" id="JARRAF010000145">
    <property type="protein sequence ID" value="MDK2127109.1"/>
    <property type="molecule type" value="Genomic_DNA"/>
</dbReference>
<gene>
    <name evidence="3" type="ORF">PZA18_24035</name>
</gene>